<dbReference type="InParanoid" id="B2WMJ7"/>
<dbReference type="HOGENOM" id="CLU_2400795_0_0_1"/>
<proteinExistence type="predicted"/>
<evidence type="ECO:0000313" key="2">
    <source>
        <dbReference type="EMBL" id="EDU44257.1"/>
    </source>
</evidence>
<accession>B2WMJ7</accession>
<sequence length="93" mass="9856">MSATSSSFPAIAKALLCDALSPTASFAFTNCDIGTHQLRHWHLLSSATPSATNNITQSAAKTPHWLIQRSATPLHLQKSPRRSGASPLDAVCS</sequence>
<dbReference type="AlphaFoldDB" id="B2WMJ7"/>
<reference evidence="3" key="1">
    <citation type="journal article" date="2013" name="G3 (Bethesda)">
        <title>Comparative genomics of a plant-pathogenic fungus, Pyrenophora tritici-repentis, reveals transduplication and the impact of repeat elements on pathogenicity and population divergence.</title>
        <authorList>
            <person name="Manning V.A."/>
            <person name="Pandelova I."/>
            <person name="Dhillon B."/>
            <person name="Wilhelm L.J."/>
            <person name="Goodwin S.B."/>
            <person name="Berlin A.M."/>
            <person name="Figueroa M."/>
            <person name="Freitag M."/>
            <person name="Hane J.K."/>
            <person name="Henrissat B."/>
            <person name="Holman W.H."/>
            <person name="Kodira C.D."/>
            <person name="Martin J."/>
            <person name="Oliver R.P."/>
            <person name="Robbertse B."/>
            <person name="Schackwitz W."/>
            <person name="Schwartz D.C."/>
            <person name="Spatafora J.W."/>
            <person name="Turgeon B.G."/>
            <person name="Yandava C."/>
            <person name="Young S."/>
            <person name="Zhou S."/>
            <person name="Zeng Q."/>
            <person name="Grigoriev I.V."/>
            <person name="Ma L.-J."/>
            <person name="Ciuffetti L.M."/>
        </authorList>
    </citation>
    <scope>NUCLEOTIDE SEQUENCE [LARGE SCALE GENOMIC DNA]</scope>
    <source>
        <strain evidence="3">Pt-1C-BFP</strain>
    </source>
</reference>
<name>B2WMJ7_PYRTR</name>
<protein>
    <submittedName>
        <fullName evidence="2">Uncharacterized protein</fullName>
    </submittedName>
</protein>
<feature type="region of interest" description="Disordered" evidence="1">
    <location>
        <begin position="71"/>
        <end position="93"/>
    </location>
</feature>
<gene>
    <name evidence="2" type="ORF">PTRG_11207</name>
</gene>
<evidence type="ECO:0000256" key="1">
    <source>
        <dbReference type="SAM" id="MobiDB-lite"/>
    </source>
</evidence>
<evidence type="ECO:0000313" key="3">
    <source>
        <dbReference type="Proteomes" id="UP000001471"/>
    </source>
</evidence>
<dbReference type="Proteomes" id="UP000001471">
    <property type="component" value="Unassembled WGS sequence"/>
</dbReference>
<dbReference type="EMBL" id="DS231630">
    <property type="protein sequence ID" value="EDU44257.1"/>
    <property type="molecule type" value="Genomic_DNA"/>
</dbReference>
<organism evidence="2 3">
    <name type="scientific">Pyrenophora tritici-repentis (strain Pt-1C-BFP)</name>
    <name type="common">Wheat tan spot fungus</name>
    <name type="synonym">Drechslera tritici-repentis</name>
    <dbReference type="NCBI Taxonomy" id="426418"/>
    <lineage>
        <taxon>Eukaryota</taxon>
        <taxon>Fungi</taxon>
        <taxon>Dikarya</taxon>
        <taxon>Ascomycota</taxon>
        <taxon>Pezizomycotina</taxon>
        <taxon>Dothideomycetes</taxon>
        <taxon>Pleosporomycetidae</taxon>
        <taxon>Pleosporales</taxon>
        <taxon>Pleosporineae</taxon>
        <taxon>Pleosporaceae</taxon>
        <taxon>Pyrenophora</taxon>
    </lineage>
</organism>